<feature type="binding site" evidence="5">
    <location>
        <position position="30"/>
    </location>
    <ligand>
        <name>[4Fe-4S] cluster</name>
        <dbReference type="ChEBI" id="CHEBI:49883"/>
    </ligand>
</feature>
<dbReference type="NCBIfam" id="NF002188">
    <property type="entry name" value="PRK01045.1-2"/>
    <property type="match status" value="1"/>
</dbReference>
<feature type="binding site" evidence="5">
    <location>
        <position position="243"/>
    </location>
    <ligand>
        <name>(2E)-4-hydroxy-3-methylbut-2-enyl diphosphate</name>
        <dbReference type="ChEBI" id="CHEBI:128753"/>
    </ligand>
</feature>
<evidence type="ECO:0000256" key="2">
    <source>
        <dbReference type="ARBA" id="ARBA00022723"/>
    </source>
</evidence>
<dbReference type="CDD" id="cd13944">
    <property type="entry name" value="lytB_ispH"/>
    <property type="match status" value="1"/>
</dbReference>
<evidence type="ECO:0000313" key="7">
    <source>
        <dbReference type="Proteomes" id="UP000199555"/>
    </source>
</evidence>
<dbReference type="GO" id="GO:0046872">
    <property type="term" value="F:metal ion binding"/>
    <property type="evidence" value="ECO:0007669"/>
    <property type="project" value="UniProtKB-KW"/>
</dbReference>
<feature type="binding site" evidence="5">
    <location>
        <position position="243"/>
    </location>
    <ligand>
        <name>dimethylallyl diphosphate</name>
        <dbReference type="ChEBI" id="CHEBI:57623"/>
    </ligand>
</feature>
<keyword evidence="5" id="KW-0560">Oxidoreductase</keyword>
<comment type="catalytic activity">
    <reaction evidence="5">
        <text>dimethylallyl diphosphate + 2 oxidized [2Fe-2S]-[ferredoxin] + H2O = (2E)-4-hydroxy-3-methylbut-2-enyl diphosphate + 2 reduced [2Fe-2S]-[ferredoxin] + 2 H(+)</text>
        <dbReference type="Rhea" id="RHEA:24825"/>
        <dbReference type="Rhea" id="RHEA-COMP:10000"/>
        <dbReference type="Rhea" id="RHEA-COMP:10001"/>
        <dbReference type="ChEBI" id="CHEBI:15377"/>
        <dbReference type="ChEBI" id="CHEBI:15378"/>
        <dbReference type="ChEBI" id="CHEBI:33737"/>
        <dbReference type="ChEBI" id="CHEBI:33738"/>
        <dbReference type="ChEBI" id="CHEBI:57623"/>
        <dbReference type="ChEBI" id="CHEBI:128753"/>
        <dbReference type="EC" id="1.17.7.4"/>
    </reaction>
</comment>
<feature type="binding site" evidence="5">
    <location>
        <position position="183"/>
    </location>
    <ligand>
        <name>(2E)-4-hydroxy-3-methylbut-2-enyl diphosphate</name>
        <dbReference type="ChEBI" id="CHEBI:128753"/>
    </ligand>
</feature>
<comment type="catalytic activity">
    <reaction evidence="5">
        <text>isopentenyl diphosphate + 2 oxidized [2Fe-2S]-[ferredoxin] + H2O = (2E)-4-hydroxy-3-methylbut-2-enyl diphosphate + 2 reduced [2Fe-2S]-[ferredoxin] + 2 H(+)</text>
        <dbReference type="Rhea" id="RHEA:24488"/>
        <dbReference type="Rhea" id="RHEA-COMP:10000"/>
        <dbReference type="Rhea" id="RHEA-COMP:10001"/>
        <dbReference type="ChEBI" id="CHEBI:15377"/>
        <dbReference type="ChEBI" id="CHEBI:15378"/>
        <dbReference type="ChEBI" id="CHEBI:33737"/>
        <dbReference type="ChEBI" id="CHEBI:33738"/>
        <dbReference type="ChEBI" id="CHEBI:128753"/>
        <dbReference type="ChEBI" id="CHEBI:128769"/>
        <dbReference type="EC" id="1.17.7.4"/>
    </reaction>
</comment>
<feature type="binding site" evidence="5">
    <location>
        <position position="59"/>
    </location>
    <ligand>
        <name>isopentenyl diphosphate</name>
        <dbReference type="ChEBI" id="CHEBI:128769"/>
    </ligand>
</feature>
<dbReference type="NCBIfam" id="NF002190">
    <property type="entry name" value="PRK01045.1-4"/>
    <property type="match status" value="1"/>
</dbReference>
<feature type="binding site" evidence="5">
    <location>
        <position position="213"/>
    </location>
    <ligand>
        <name>[4Fe-4S] cluster</name>
        <dbReference type="ChEBI" id="CHEBI:49883"/>
    </ligand>
</feature>
<keyword evidence="3 5" id="KW-0408">Iron</keyword>
<feature type="binding site" evidence="5">
    <location>
        <position position="142"/>
    </location>
    <ligand>
        <name>dimethylallyl diphosphate</name>
        <dbReference type="ChEBI" id="CHEBI:57623"/>
    </ligand>
</feature>
<feature type="binding site" evidence="5">
    <location>
        <position position="286"/>
    </location>
    <ligand>
        <name>(2E)-4-hydroxy-3-methylbut-2-enyl diphosphate</name>
        <dbReference type="ChEBI" id="CHEBI:128753"/>
    </ligand>
</feature>
<dbReference type="GO" id="GO:0019288">
    <property type="term" value="P:isopentenyl diphosphate biosynthetic process, methylerythritol 4-phosphate pathway"/>
    <property type="evidence" value="ECO:0007669"/>
    <property type="project" value="UniProtKB-UniRule"/>
</dbReference>
<dbReference type="HAMAP" id="MF_00191">
    <property type="entry name" value="IspH"/>
    <property type="match status" value="1"/>
</dbReference>
<dbReference type="GO" id="GO:0051745">
    <property type="term" value="F:4-hydroxy-3-methylbut-2-enyl diphosphate reductase activity"/>
    <property type="evidence" value="ECO:0007669"/>
    <property type="project" value="UniProtKB-UniRule"/>
</dbReference>
<dbReference type="GO" id="GO:0050992">
    <property type="term" value="P:dimethylallyl diphosphate biosynthetic process"/>
    <property type="evidence" value="ECO:0007669"/>
    <property type="project" value="UniProtKB-UniRule"/>
</dbReference>
<feature type="binding site" evidence="5">
    <location>
        <position position="242"/>
    </location>
    <ligand>
        <name>dimethylallyl diphosphate</name>
        <dbReference type="ChEBI" id="CHEBI:57623"/>
    </ligand>
</feature>
<feature type="binding site" evidence="5">
    <location>
        <position position="241"/>
    </location>
    <ligand>
        <name>dimethylallyl diphosphate</name>
        <dbReference type="ChEBI" id="CHEBI:57623"/>
    </ligand>
</feature>
<comment type="cofactor">
    <cofactor evidence="5">
        <name>[4Fe-4S] cluster</name>
        <dbReference type="ChEBI" id="CHEBI:49883"/>
    </cofactor>
    <text evidence="5">Binds 1 [4Fe-4S] cluster per subunit.</text>
</comment>
<gene>
    <name evidence="5" type="primary">ispH</name>
    <name evidence="6" type="ORF">SAMN04487971_10843</name>
</gene>
<evidence type="ECO:0000256" key="3">
    <source>
        <dbReference type="ARBA" id="ARBA00023004"/>
    </source>
</evidence>
<accession>A0A1G9IL98</accession>
<dbReference type="GO" id="GO:0051539">
    <property type="term" value="F:4 iron, 4 sulfur cluster binding"/>
    <property type="evidence" value="ECO:0007669"/>
    <property type="project" value="UniProtKB-UniRule"/>
</dbReference>
<feature type="binding site" evidence="5">
    <location>
        <position position="92"/>
    </location>
    <ligand>
        <name>dimethylallyl diphosphate</name>
        <dbReference type="ChEBI" id="CHEBI:57623"/>
    </ligand>
</feature>
<comment type="pathway">
    <text evidence="5">Isoprenoid biosynthesis; dimethylallyl diphosphate biosynthesis; dimethylallyl diphosphate from (2E)-4-hydroxy-3-methylbutenyl diphosphate: step 1/1.</text>
</comment>
<dbReference type="PANTHER" id="PTHR30426">
    <property type="entry name" value="4-HYDROXY-3-METHYLBUT-2-ENYL DIPHOSPHATE REDUCTASE"/>
    <property type="match status" value="1"/>
</dbReference>
<evidence type="ECO:0000256" key="4">
    <source>
        <dbReference type="ARBA" id="ARBA00023014"/>
    </source>
</evidence>
<comment type="function">
    <text evidence="5">Catalyzes the conversion of 1-hydroxy-2-methyl-2-(E)-butenyl 4-diphosphate (HMBPP) into a mixture of isopentenyl diphosphate (IPP) and dimethylallyl diphosphate (DMAPP). Acts in the terminal step of the DOXP/MEP pathway for isoprenoid precursor biosynthesis.</text>
</comment>
<proteinExistence type="inferred from homology"/>
<dbReference type="EMBL" id="FNGE01000008">
    <property type="protein sequence ID" value="SDL25846.1"/>
    <property type="molecule type" value="Genomic_DNA"/>
</dbReference>
<evidence type="ECO:0000256" key="5">
    <source>
        <dbReference type="HAMAP-Rule" id="MF_00191"/>
    </source>
</evidence>
<feature type="binding site" evidence="5">
    <location>
        <position position="241"/>
    </location>
    <ligand>
        <name>isopentenyl diphosphate</name>
        <dbReference type="ChEBI" id="CHEBI:128769"/>
    </ligand>
</feature>
<organism evidence="6 7">
    <name type="scientific">Paracoccus chinensis</name>
    <dbReference type="NCBI Taxonomy" id="525640"/>
    <lineage>
        <taxon>Bacteria</taxon>
        <taxon>Pseudomonadati</taxon>
        <taxon>Pseudomonadota</taxon>
        <taxon>Alphaproteobacteria</taxon>
        <taxon>Rhodobacterales</taxon>
        <taxon>Paracoccaceae</taxon>
        <taxon>Paracoccus</taxon>
    </lineage>
</organism>
<feature type="binding site" evidence="5">
    <location>
        <position position="142"/>
    </location>
    <ligand>
        <name>(2E)-4-hydroxy-3-methylbut-2-enyl diphosphate</name>
        <dbReference type="ChEBI" id="CHEBI:128753"/>
    </ligand>
</feature>
<dbReference type="Proteomes" id="UP000199555">
    <property type="component" value="Unassembled WGS sequence"/>
</dbReference>
<comment type="similarity">
    <text evidence="5">Belongs to the IspH family.</text>
</comment>
<name>A0A1G9IL98_9RHOB</name>
<comment type="pathway">
    <text evidence="5">Isoprenoid biosynthesis; isopentenyl diphosphate biosynthesis via DXP pathway; isopentenyl diphosphate from 1-deoxy-D-xylulose 5-phosphate: step 6/6.</text>
</comment>
<feature type="binding site" evidence="5">
    <location>
        <position position="92"/>
    </location>
    <ligand>
        <name>isopentenyl diphosphate</name>
        <dbReference type="ChEBI" id="CHEBI:128769"/>
    </ligand>
</feature>
<keyword evidence="4 5" id="KW-0411">Iron-sulfur</keyword>
<keyword evidence="2 5" id="KW-0479">Metal-binding</keyword>
<feature type="binding site" evidence="5">
    <location>
        <position position="286"/>
    </location>
    <ligand>
        <name>dimethylallyl diphosphate</name>
        <dbReference type="ChEBI" id="CHEBI:57623"/>
    </ligand>
</feature>
<dbReference type="Gene3D" id="3.40.1010.20">
    <property type="entry name" value="4-hydroxy-3-methylbut-2-enyl diphosphate reductase, catalytic domain"/>
    <property type="match status" value="2"/>
</dbReference>
<feature type="binding site" evidence="5">
    <location>
        <position position="243"/>
    </location>
    <ligand>
        <name>isopentenyl diphosphate</name>
        <dbReference type="ChEBI" id="CHEBI:128769"/>
    </ligand>
</feature>
<keyword evidence="7" id="KW-1185">Reference proteome</keyword>
<feature type="binding site" evidence="5">
    <location>
        <position position="242"/>
    </location>
    <ligand>
        <name>isopentenyl diphosphate</name>
        <dbReference type="ChEBI" id="CHEBI:128769"/>
    </ligand>
</feature>
<dbReference type="UniPathway" id="UPA00059">
    <property type="reaction ID" value="UER00105"/>
</dbReference>
<feature type="active site" description="Proton donor" evidence="5">
    <location>
        <position position="144"/>
    </location>
</feature>
<evidence type="ECO:0000256" key="1">
    <source>
        <dbReference type="ARBA" id="ARBA00022485"/>
    </source>
</evidence>
<dbReference type="PANTHER" id="PTHR30426:SF0">
    <property type="entry name" value="4-HYDROXY-3-METHYLBUT-2-ENYL DIPHOSPHATE REDUCTASE"/>
    <property type="match status" value="1"/>
</dbReference>
<feature type="binding site" evidence="5">
    <location>
        <position position="59"/>
    </location>
    <ligand>
        <name>dimethylallyl diphosphate</name>
        <dbReference type="ChEBI" id="CHEBI:57623"/>
    </ligand>
</feature>
<dbReference type="Pfam" id="PF02401">
    <property type="entry name" value="LYTB"/>
    <property type="match status" value="1"/>
</dbReference>
<dbReference type="UniPathway" id="UPA00056">
    <property type="reaction ID" value="UER00097"/>
</dbReference>
<sequence length="328" mass="35540">MDLGARALYLAGMDKKPPLILYLAAPRGFCAGVDRAVQIVELALQKWGAPVYVRHEIVHNRFVVDGLRDKGAVFVEELDEVPGDRPVIFSAHGVPKSVPAEARRREMVFVDATCPLVSKVHIEAERHHAEGLQMVMIGHAGHPEVLGTMGQLPPGEVILVETVEDVAQVMPRDPDRLAWITQTTLSVDDTAQIVAALQARFPAIVGPAKDDICYATTNRQAAVKAIAPKIDALLVIGAPNSSNSKRLVEVGRSAGCDYAQLVMRAADIDWRALEGIRSVGVTAGASAPEVLVDEVIAAFADRYDLTVELVETAQERVEFKVPRVLREA</sequence>
<dbReference type="InterPro" id="IPR003451">
    <property type="entry name" value="LytB/IspH"/>
</dbReference>
<feature type="binding site" evidence="5">
    <location>
        <position position="92"/>
    </location>
    <ligand>
        <name>(2E)-4-hydroxy-3-methylbut-2-enyl diphosphate</name>
        <dbReference type="ChEBI" id="CHEBI:128753"/>
    </ligand>
</feature>
<keyword evidence="5" id="KW-0414">Isoprene biosynthesis</keyword>
<dbReference type="EC" id="1.17.7.4" evidence="5"/>
<reference evidence="7" key="1">
    <citation type="submission" date="2016-10" db="EMBL/GenBank/DDBJ databases">
        <authorList>
            <person name="Varghese N."/>
            <person name="Submissions S."/>
        </authorList>
    </citation>
    <scope>NUCLEOTIDE SEQUENCE [LARGE SCALE GENOMIC DNA]</scope>
    <source>
        <strain evidence="7">CGMCC 1.7655</strain>
    </source>
</reference>
<dbReference type="GO" id="GO:0016114">
    <property type="term" value="P:terpenoid biosynthetic process"/>
    <property type="evidence" value="ECO:0007669"/>
    <property type="project" value="UniProtKB-UniRule"/>
</dbReference>
<feature type="binding site" evidence="5">
    <location>
        <position position="286"/>
    </location>
    <ligand>
        <name>isopentenyl diphosphate</name>
        <dbReference type="ChEBI" id="CHEBI:128769"/>
    </ligand>
</feature>
<feature type="binding site" evidence="5">
    <location>
        <position position="241"/>
    </location>
    <ligand>
        <name>(2E)-4-hydroxy-3-methylbut-2-enyl diphosphate</name>
        <dbReference type="ChEBI" id="CHEBI:128753"/>
    </ligand>
</feature>
<evidence type="ECO:0000313" key="6">
    <source>
        <dbReference type="EMBL" id="SDL25846.1"/>
    </source>
</evidence>
<dbReference type="AlphaFoldDB" id="A0A1G9IL98"/>
<feature type="binding site" evidence="5">
    <location>
        <position position="59"/>
    </location>
    <ligand>
        <name>(2E)-4-hydroxy-3-methylbut-2-enyl diphosphate</name>
        <dbReference type="ChEBI" id="CHEBI:128753"/>
    </ligand>
</feature>
<protein>
    <recommendedName>
        <fullName evidence="5">4-hydroxy-3-methylbut-2-enyl diphosphate reductase</fullName>
        <shortName evidence="5">HMBPP reductase</shortName>
        <ecNumber evidence="5">1.17.7.4</ecNumber>
    </recommendedName>
</protein>
<feature type="binding site" evidence="5">
    <location>
        <position position="242"/>
    </location>
    <ligand>
        <name>(2E)-4-hydroxy-3-methylbut-2-enyl diphosphate</name>
        <dbReference type="ChEBI" id="CHEBI:128753"/>
    </ligand>
</feature>
<dbReference type="Gene3D" id="3.40.50.11270">
    <property type="match status" value="1"/>
</dbReference>
<feature type="binding site" evidence="5">
    <location>
        <position position="114"/>
    </location>
    <ligand>
        <name>[4Fe-4S] cluster</name>
        <dbReference type="ChEBI" id="CHEBI:49883"/>
    </ligand>
</feature>
<feature type="binding site" evidence="5">
    <location>
        <position position="142"/>
    </location>
    <ligand>
        <name>isopentenyl diphosphate</name>
        <dbReference type="ChEBI" id="CHEBI:128769"/>
    </ligand>
</feature>
<keyword evidence="1 5" id="KW-0004">4Fe-4S</keyword>
<dbReference type="STRING" id="525640.SAMN04487971_10843"/>
<dbReference type="NCBIfam" id="TIGR00216">
    <property type="entry name" value="ispH_lytB"/>
    <property type="match status" value="1"/>
</dbReference>